<dbReference type="SMART" id="SM00577">
    <property type="entry name" value="CPDc"/>
    <property type="match status" value="1"/>
</dbReference>
<dbReference type="CDD" id="cd07521">
    <property type="entry name" value="HAD_FCP1-like"/>
    <property type="match status" value="1"/>
</dbReference>
<dbReference type="FunFam" id="3.40.50.1000:FF:000015">
    <property type="entry name" value="CTD small phosphatase-like protein 2"/>
    <property type="match status" value="1"/>
</dbReference>
<dbReference type="InterPro" id="IPR001254">
    <property type="entry name" value="Trypsin_dom"/>
</dbReference>
<reference evidence="7" key="1">
    <citation type="submission" date="2020-11" db="EMBL/GenBank/DDBJ databases">
        <authorList>
            <person name="Tran Van P."/>
        </authorList>
    </citation>
    <scope>NUCLEOTIDE SEQUENCE</scope>
</reference>
<dbReference type="Pfam" id="PF00089">
    <property type="entry name" value="Trypsin"/>
    <property type="match status" value="1"/>
</dbReference>
<dbReference type="PROSITE" id="PS50969">
    <property type="entry name" value="FCP1"/>
    <property type="match status" value="1"/>
</dbReference>
<proteinExistence type="inferred from homology"/>
<dbReference type="CDD" id="cd00190">
    <property type="entry name" value="Tryp_SPc"/>
    <property type="match status" value="1"/>
</dbReference>
<dbReference type="SUPFAM" id="SSF50494">
    <property type="entry name" value="Trypsin-like serine proteases"/>
    <property type="match status" value="1"/>
</dbReference>
<sequence>MKTRWRAGANPVSDGAHQVIRKKGKVGVTLREKCIRRAAHTSCQTAEVNDIPEVRNAAPLPVVKEIEAESSDSGISTDDEDDHLVAESNLMVQVSQRLPPKSVDRVDENCNQHCITVAESCKYSCQCVSDGEVICSEAEWCQQVILRGDQLESGLFLASQENIVSAANEELLNPYVFIRKLPHLSPRLRARTPALPLKTRSTPEFTLVLDLDETLVHCSLETMEGSSLSFPVRFQDIVYKVFVRTRPHFEAFLERVSQMFEVILFTASKRVYADKLMSLLDPDRRWIKHRLFREHCLPINGNFVKELSILGRDLKKTIIVDNSPQAFGYNLDNGIPIESWFTNPEDCELLKLLPLLEELVTLNDVRARIREEFKLIEKVRSTRLNRQPKIIAGAIVTNRADFNYLARIDVDFGPQPYNFARYTCSGALVTVNYVITAGQCVVQRKTNYYPERIQVALGDLNAKKPENGQQFSDADALVHPNFNRDSLLNDIALLKLKTPATLTTNIGLISVETNTLTNHDGLDVTISGWGKYKKVSTYSSELRSGVVPVVNLQTCRDRWTSGSTAAEADTIQTTNICYGGDSSETPCYGDAGGPVVRAITTAGVTTNTLIGINSNHLNRYLDQSTQLILTEICRTDLPAVGTRIGSYYASFLVPNSDIP</sequence>
<dbReference type="Pfam" id="PF03031">
    <property type="entry name" value="NIF"/>
    <property type="match status" value="1"/>
</dbReference>
<dbReference type="InterPro" id="IPR050365">
    <property type="entry name" value="TIM50"/>
</dbReference>
<evidence type="ECO:0008006" key="9">
    <source>
        <dbReference type="Google" id="ProtNLM"/>
    </source>
</evidence>
<feature type="domain" description="Peptidase S1" evidence="5">
    <location>
        <begin position="390"/>
        <end position="657"/>
    </location>
</feature>
<dbReference type="GO" id="GO:0004721">
    <property type="term" value="F:phosphoprotein phosphatase activity"/>
    <property type="evidence" value="ECO:0007669"/>
    <property type="project" value="UniProtKB-KW"/>
</dbReference>
<feature type="domain" description="FCP1 homology" evidence="6">
    <location>
        <begin position="200"/>
        <end position="359"/>
    </location>
</feature>
<dbReference type="PROSITE" id="PS50240">
    <property type="entry name" value="TRYPSIN_DOM"/>
    <property type="match status" value="1"/>
</dbReference>
<dbReference type="EMBL" id="OA884028">
    <property type="protein sequence ID" value="CAD7280181.1"/>
    <property type="molecule type" value="Genomic_DNA"/>
</dbReference>
<dbReference type="SMART" id="SM00020">
    <property type="entry name" value="Tryp_SPc"/>
    <property type="match status" value="1"/>
</dbReference>
<dbReference type="InterPro" id="IPR023214">
    <property type="entry name" value="HAD_sf"/>
</dbReference>
<gene>
    <name evidence="7" type="ORF">NMOB1V02_LOCUS7844</name>
</gene>
<name>A0A7R9BUB4_9CRUS</name>
<dbReference type="InterPro" id="IPR009003">
    <property type="entry name" value="Peptidase_S1_PA"/>
</dbReference>
<protein>
    <recommendedName>
        <fullName evidence="9">FCP1 homology domain-containing protein</fullName>
    </recommendedName>
</protein>
<evidence type="ECO:0000259" key="5">
    <source>
        <dbReference type="PROSITE" id="PS50240"/>
    </source>
</evidence>
<dbReference type="GO" id="GO:0006508">
    <property type="term" value="P:proteolysis"/>
    <property type="evidence" value="ECO:0007669"/>
    <property type="project" value="InterPro"/>
</dbReference>
<keyword evidence="8" id="KW-1185">Reference proteome</keyword>
<dbReference type="InterPro" id="IPR043504">
    <property type="entry name" value="Peptidase_S1_PA_chymotrypsin"/>
</dbReference>
<accession>A0A7R9BUB4</accession>
<dbReference type="InterPro" id="IPR036412">
    <property type="entry name" value="HAD-like_sf"/>
</dbReference>
<organism evidence="7">
    <name type="scientific">Notodromas monacha</name>
    <dbReference type="NCBI Taxonomy" id="399045"/>
    <lineage>
        <taxon>Eukaryota</taxon>
        <taxon>Metazoa</taxon>
        <taxon>Ecdysozoa</taxon>
        <taxon>Arthropoda</taxon>
        <taxon>Crustacea</taxon>
        <taxon>Oligostraca</taxon>
        <taxon>Ostracoda</taxon>
        <taxon>Podocopa</taxon>
        <taxon>Podocopida</taxon>
        <taxon>Cypridocopina</taxon>
        <taxon>Cypridoidea</taxon>
        <taxon>Cyprididae</taxon>
        <taxon>Notodromas</taxon>
    </lineage>
</organism>
<dbReference type="NCBIfam" id="TIGR02251">
    <property type="entry name" value="HIF-SF_euk"/>
    <property type="match status" value="1"/>
</dbReference>
<dbReference type="Gene3D" id="2.40.10.10">
    <property type="entry name" value="Trypsin-like serine proteases"/>
    <property type="match status" value="1"/>
</dbReference>
<keyword evidence="1" id="KW-0378">Hydrolase</keyword>
<evidence type="ECO:0000256" key="4">
    <source>
        <dbReference type="ARBA" id="ARBA00038355"/>
    </source>
</evidence>
<dbReference type="InterPro" id="IPR001314">
    <property type="entry name" value="Peptidase_S1A"/>
</dbReference>
<evidence type="ECO:0000313" key="7">
    <source>
        <dbReference type="EMBL" id="CAD7280181.1"/>
    </source>
</evidence>
<dbReference type="AlphaFoldDB" id="A0A7R9BUB4"/>
<dbReference type="Gene3D" id="3.40.50.1000">
    <property type="entry name" value="HAD superfamily/HAD-like"/>
    <property type="match status" value="1"/>
</dbReference>
<dbReference type="InterPro" id="IPR011948">
    <property type="entry name" value="Dullard_phosphatase"/>
</dbReference>
<dbReference type="EMBL" id="CAJPEX010001991">
    <property type="protein sequence ID" value="CAG0920333.1"/>
    <property type="molecule type" value="Genomic_DNA"/>
</dbReference>
<dbReference type="GO" id="GO:0004252">
    <property type="term" value="F:serine-type endopeptidase activity"/>
    <property type="evidence" value="ECO:0007669"/>
    <property type="project" value="InterPro"/>
</dbReference>
<dbReference type="OrthoDB" id="277011at2759"/>
<evidence type="ECO:0000256" key="3">
    <source>
        <dbReference type="ARBA" id="ARBA00037324"/>
    </source>
</evidence>
<dbReference type="GO" id="GO:0005634">
    <property type="term" value="C:nucleus"/>
    <property type="evidence" value="ECO:0007669"/>
    <property type="project" value="UniProtKB-ARBA"/>
</dbReference>
<dbReference type="InterPro" id="IPR004274">
    <property type="entry name" value="FCP1_dom"/>
</dbReference>
<keyword evidence="2" id="KW-0904">Protein phosphatase</keyword>
<dbReference type="PANTHER" id="PTHR12210">
    <property type="entry name" value="DULLARD PROTEIN PHOSPHATASE"/>
    <property type="match status" value="1"/>
</dbReference>
<dbReference type="SUPFAM" id="SSF56784">
    <property type="entry name" value="HAD-like"/>
    <property type="match status" value="1"/>
</dbReference>
<evidence type="ECO:0000259" key="6">
    <source>
        <dbReference type="PROSITE" id="PS50969"/>
    </source>
</evidence>
<comment type="function">
    <text evidence="3">Probable phosphatase.</text>
</comment>
<dbReference type="Proteomes" id="UP000678499">
    <property type="component" value="Unassembled WGS sequence"/>
</dbReference>
<comment type="similarity">
    <text evidence="4">Belongs to the CTDSPL2 family.</text>
</comment>
<evidence type="ECO:0000313" key="8">
    <source>
        <dbReference type="Proteomes" id="UP000678499"/>
    </source>
</evidence>
<dbReference type="PRINTS" id="PR00722">
    <property type="entry name" value="CHYMOTRYPSIN"/>
</dbReference>
<evidence type="ECO:0000256" key="2">
    <source>
        <dbReference type="ARBA" id="ARBA00022912"/>
    </source>
</evidence>
<evidence type="ECO:0000256" key="1">
    <source>
        <dbReference type="ARBA" id="ARBA00022801"/>
    </source>
</evidence>